<name>A0AAV2Q3S8_MEGNR</name>
<dbReference type="Proteomes" id="UP001497623">
    <property type="component" value="Unassembled WGS sequence"/>
</dbReference>
<keyword evidence="3" id="KW-1185">Reference proteome</keyword>
<protein>
    <recommendedName>
        <fullName evidence="4">Protein sleepless</fullName>
    </recommendedName>
</protein>
<feature type="chain" id="PRO_5043359999" description="Protein sleepless" evidence="1">
    <location>
        <begin position="21"/>
        <end position="112"/>
    </location>
</feature>
<comment type="caution">
    <text evidence="2">The sequence shown here is derived from an EMBL/GenBank/DDBJ whole genome shotgun (WGS) entry which is preliminary data.</text>
</comment>
<accession>A0AAV2Q3S8</accession>
<feature type="signal peptide" evidence="1">
    <location>
        <begin position="1"/>
        <end position="20"/>
    </location>
</feature>
<proteinExistence type="predicted"/>
<organism evidence="2 3">
    <name type="scientific">Meganyctiphanes norvegica</name>
    <name type="common">Northern krill</name>
    <name type="synonym">Thysanopoda norvegica</name>
    <dbReference type="NCBI Taxonomy" id="48144"/>
    <lineage>
        <taxon>Eukaryota</taxon>
        <taxon>Metazoa</taxon>
        <taxon>Ecdysozoa</taxon>
        <taxon>Arthropoda</taxon>
        <taxon>Crustacea</taxon>
        <taxon>Multicrustacea</taxon>
        <taxon>Malacostraca</taxon>
        <taxon>Eumalacostraca</taxon>
        <taxon>Eucarida</taxon>
        <taxon>Euphausiacea</taxon>
        <taxon>Euphausiidae</taxon>
        <taxon>Meganyctiphanes</taxon>
    </lineage>
</organism>
<sequence length="112" mass="12349">MKAVLSILLFAAAAVYQSSAEGPIICYACSSYESGIDIYDPECANDDYNGQMLAVDGFGDYTCFTEVALDGRIRRSFSESNYQDGYCWNTGLSTRCYCTADICNSDLCQHCF</sequence>
<evidence type="ECO:0000313" key="3">
    <source>
        <dbReference type="Proteomes" id="UP001497623"/>
    </source>
</evidence>
<keyword evidence="1" id="KW-0732">Signal</keyword>
<dbReference type="AlphaFoldDB" id="A0AAV2Q3S8"/>
<reference evidence="2 3" key="1">
    <citation type="submission" date="2024-05" db="EMBL/GenBank/DDBJ databases">
        <authorList>
            <person name="Wallberg A."/>
        </authorList>
    </citation>
    <scope>NUCLEOTIDE SEQUENCE [LARGE SCALE GENOMIC DNA]</scope>
</reference>
<dbReference type="EMBL" id="CAXKWB010003734">
    <property type="protein sequence ID" value="CAL4070056.1"/>
    <property type="molecule type" value="Genomic_DNA"/>
</dbReference>
<evidence type="ECO:0000313" key="2">
    <source>
        <dbReference type="EMBL" id="CAL4070056.1"/>
    </source>
</evidence>
<gene>
    <name evidence="2" type="ORF">MNOR_LOCUS8169</name>
</gene>
<evidence type="ECO:0008006" key="4">
    <source>
        <dbReference type="Google" id="ProtNLM"/>
    </source>
</evidence>
<evidence type="ECO:0000256" key="1">
    <source>
        <dbReference type="SAM" id="SignalP"/>
    </source>
</evidence>